<evidence type="ECO:0000313" key="2">
    <source>
        <dbReference type="EMBL" id="CAB4135229.1"/>
    </source>
</evidence>
<proteinExistence type="predicted"/>
<evidence type="ECO:0000313" key="1">
    <source>
        <dbReference type="EMBL" id="CAB4131389.1"/>
    </source>
</evidence>
<gene>
    <name evidence="1" type="ORF">UFOVP127_79</name>
    <name evidence="2" type="ORF">UFOVP276_185</name>
</gene>
<protein>
    <submittedName>
        <fullName evidence="1">Uncharacterized protein</fullName>
    </submittedName>
</protein>
<reference evidence="1" key="1">
    <citation type="submission" date="2020-04" db="EMBL/GenBank/DDBJ databases">
        <authorList>
            <person name="Chiriac C."/>
            <person name="Salcher M."/>
            <person name="Ghai R."/>
            <person name="Kavagutti S V."/>
        </authorList>
    </citation>
    <scope>NUCLEOTIDE SEQUENCE</scope>
</reference>
<dbReference type="EMBL" id="LR796294">
    <property type="protein sequence ID" value="CAB4135229.1"/>
    <property type="molecule type" value="Genomic_DNA"/>
</dbReference>
<accession>A0A6J5LIE1</accession>
<sequence>MLNMSKLPLGKKPFEPKTKDLHLKAYINKAAIITAASVPASMDWLSFSCPDGEKPQPDTDALGNDRAGDCVFAGPGHMVNMVRAQTGNSSRVSTDEVIAAYSKYSGYDPVTGANDDGYYVRDMLNIWQRTGLYGTKILAYALVNWKDPEEVAIASWLGCGTIGGYSLPIASQDQQDEAGRQLWYVPTDGWPCGKGPGSWGGHCMWLRGASPKLMTANSWGIDTTWTLDWQAQCCDEMWVALVDSWQLTTGRAPNGFAYGDLLADVKARTS</sequence>
<dbReference type="EMBL" id="LR796249">
    <property type="protein sequence ID" value="CAB4131389.1"/>
    <property type="molecule type" value="Genomic_DNA"/>
</dbReference>
<name>A0A6J5LIE1_9CAUD</name>
<organism evidence="1">
    <name type="scientific">uncultured Caudovirales phage</name>
    <dbReference type="NCBI Taxonomy" id="2100421"/>
    <lineage>
        <taxon>Viruses</taxon>
        <taxon>Duplodnaviria</taxon>
        <taxon>Heunggongvirae</taxon>
        <taxon>Uroviricota</taxon>
        <taxon>Caudoviricetes</taxon>
        <taxon>Peduoviridae</taxon>
        <taxon>Maltschvirus</taxon>
        <taxon>Maltschvirus maltsch</taxon>
    </lineage>
</organism>